<protein>
    <submittedName>
        <fullName evidence="2">Uncharacterized protein</fullName>
    </submittedName>
</protein>
<evidence type="ECO:0000313" key="2">
    <source>
        <dbReference type="EMBL" id="NLR22863.1"/>
    </source>
</evidence>
<proteinExistence type="predicted"/>
<feature type="transmembrane region" description="Helical" evidence="1">
    <location>
        <begin position="12"/>
        <end position="31"/>
    </location>
</feature>
<evidence type="ECO:0000313" key="5">
    <source>
        <dbReference type="Proteomes" id="UP001304419"/>
    </source>
</evidence>
<dbReference type="EMBL" id="CP137578">
    <property type="protein sequence ID" value="WOX27772.1"/>
    <property type="molecule type" value="Genomic_DNA"/>
</dbReference>
<feature type="transmembrane region" description="Helical" evidence="1">
    <location>
        <begin position="96"/>
        <end position="114"/>
    </location>
</feature>
<organism evidence="2 4">
    <name type="scientific">Pseudoalteromonas maricaloris</name>
    <dbReference type="NCBI Taxonomy" id="184924"/>
    <lineage>
        <taxon>Bacteria</taxon>
        <taxon>Pseudomonadati</taxon>
        <taxon>Pseudomonadota</taxon>
        <taxon>Gammaproteobacteria</taxon>
        <taxon>Alteromonadales</taxon>
        <taxon>Pseudoalteromonadaceae</taxon>
        <taxon>Pseudoalteromonas</taxon>
    </lineage>
</organism>
<dbReference type="AlphaFoldDB" id="A0A8I2H4F5"/>
<evidence type="ECO:0000313" key="4">
    <source>
        <dbReference type="Proteomes" id="UP000646877"/>
    </source>
</evidence>
<keyword evidence="5" id="KW-1185">Reference proteome</keyword>
<evidence type="ECO:0000256" key="1">
    <source>
        <dbReference type="SAM" id="Phobius"/>
    </source>
</evidence>
<reference evidence="3 5" key="2">
    <citation type="submission" date="2023-10" db="EMBL/GenBank/DDBJ databases">
        <title>To unveil natural product biosynthetic capacity in Pseudoalteromonas.</title>
        <authorList>
            <person name="Wang J."/>
        </authorList>
    </citation>
    <scope>NUCLEOTIDE SEQUENCE [LARGE SCALE GENOMIC DNA]</scope>
    <source>
        <strain evidence="3 5">DSM 15914</strain>
    </source>
</reference>
<keyword evidence="1" id="KW-0812">Transmembrane</keyword>
<dbReference type="Proteomes" id="UP001304419">
    <property type="component" value="Chromosome 1"/>
</dbReference>
<evidence type="ECO:0000313" key="3">
    <source>
        <dbReference type="EMBL" id="WOX27772.1"/>
    </source>
</evidence>
<dbReference type="Proteomes" id="UP000646877">
    <property type="component" value="Unassembled WGS sequence"/>
</dbReference>
<feature type="transmembrane region" description="Helical" evidence="1">
    <location>
        <begin position="126"/>
        <end position="151"/>
    </location>
</feature>
<gene>
    <name evidence="2" type="ORF">F9Y85_16435</name>
    <name evidence="3" type="ORF">R5H13_14085</name>
</gene>
<name>A0A8I2H4F5_9GAMM</name>
<dbReference type="EMBL" id="WEIA01000011">
    <property type="protein sequence ID" value="NLR22863.1"/>
    <property type="molecule type" value="Genomic_DNA"/>
</dbReference>
<feature type="transmembrane region" description="Helical" evidence="1">
    <location>
        <begin position="65"/>
        <end position="84"/>
    </location>
</feature>
<accession>A0A8I2H4F5</accession>
<keyword evidence="1" id="KW-1133">Transmembrane helix</keyword>
<sequence length="170" mass="19758">MLEAWESVRLFYIQYSIPLSLIAVLVCLVLRDIKAARYAILIALFYIIGSFTGDFIRAIDDELVYRYIFWAFNDIVFMAIIAVWAIKDKVYMWQSVIAQLIIIPAPILQMFRLVDRHLMELSYSSYLYVTIIPIVNFATLCLAFVPVVAYFQLKHKRMQDGALESIEVGR</sequence>
<keyword evidence="1" id="KW-0472">Membrane</keyword>
<feature type="transmembrane region" description="Helical" evidence="1">
    <location>
        <begin position="38"/>
        <end position="59"/>
    </location>
</feature>
<reference evidence="2" key="1">
    <citation type="submission" date="2019-10" db="EMBL/GenBank/DDBJ databases">
        <authorList>
            <person name="Paulsen S."/>
        </authorList>
    </citation>
    <scope>NUCLEOTIDE SEQUENCE</scope>
    <source>
        <strain evidence="2">LMG 19692</strain>
    </source>
</reference>
<dbReference type="RefSeq" id="WP_039493688.1">
    <property type="nucleotide sequence ID" value="NZ_CBCSDF010000012.1"/>
</dbReference>